<keyword evidence="10" id="KW-0735">Signal-anchor</keyword>
<evidence type="ECO:0000256" key="9">
    <source>
        <dbReference type="ARBA" id="ARBA00023136"/>
    </source>
</evidence>
<evidence type="ECO:0000256" key="6">
    <source>
        <dbReference type="ARBA" id="ARBA00022692"/>
    </source>
</evidence>
<dbReference type="RefSeq" id="WP_376918446.1">
    <property type="nucleotide sequence ID" value="NZ_JBHRSW010000004.1"/>
</dbReference>
<evidence type="ECO:0000313" key="14">
    <source>
        <dbReference type="Proteomes" id="UP001595478"/>
    </source>
</evidence>
<dbReference type="NCBIfam" id="TIGR01352">
    <property type="entry name" value="tonB_Cterm"/>
    <property type="match status" value="1"/>
</dbReference>
<keyword evidence="11" id="KW-0732">Signal</keyword>
<keyword evidence="6" id="KW-0812">Transmembrane</keyword>
<accession>A0ABV7FM22</accession>
<comment type="function">
    <text evidence="10">Interacts with outer membrane receptor proteins that carry out high-affinity binding and energy dependent uptake into the periplasmic space of specific substrates. It could act to transduce energy from the cytoplasmic membrane to specific energy-requiring processes in the outer membrane, resulting in the release into the periplasm of ligands bound by these outer membrane proteins.</text>
</comment>
<reference evidence="14" key="1">
    <citation type="journal article" date="2019" name="Int. J. Syst. Evol. Microbiol.">
        <title>The Global Catalogue of Microorganisms (GCM) 10K type strain sequencing project: providing services to taxonomists for standard genome sequencing and annotation.</title>
        <authorList>
            <consortium name="The Broad Institute Genomics Platform"/>
            <consortium name="The Broad Institute Genome Sequencing Center for Infectious Disease"/>
            <person name="Wu L."/>
            <person name="Ma J."/>
        </authorList>
    </citation>
    <scope>NUCLEOTIDE SEQUENCE [LARGE SCALE GENOMIC DNA]</scope>
    <source>
        <strain evidence="14">KCTC 52473</strain>
    </source>
</reference>
<evidence type="ECO:0000256" key="11">
    <source>
        <dbReference type="SAM" id="SignalP"/>
    </source>
</evidence>
<dbReference type="PRINTS" id="PR01374">
    <property type="entry name" value="TONBPROTEIN"/>
</dbReference>
<evidence type="ECO:0000256" key="1">
    <source>
        <dbReference type="ARBA" id="ARBA00004383"/>
    </source>
</evidence>
<keyword evidence="8" id="KW-1133">Transmembrane helix</keyword>
<sequence>MKTTDTHRILLMLSALLCLSKAAFADPPSTEKKLPCDKLSEEVVSDTDENTVKSISAFKPAQIVKRKNPRYPKSAAITGTEGWVKINFVIDTDGNVQDPVISDSSGNKAITRAAMSAVKRWKYSPAIKDNRAVQQCYNEVQLDFTLQNQIGASGKFITKYKEAEKAMTAGDMERAEKLIEAMKENGGGNRYENAWLWALDASVASTINDLRRELRSIDRTLASSNTHQGKYQTFDDEQIKSLYQRKFVLHLQFNEFSSALYTVDKVKKLANGEDILAPLNSYIEKINSLIQSEQNIIVKRSLSDEGKNFHYLVRNKFGFTKIEGQLDSVEVRCDSHHEKFTVALDHTWNIPESWGSCRVLVEGKAGTAFSLVELGNT</sequence>
<evidence type="ECO:0000259" key="12">
    <source>
        <dbReference type="PROSITE" id="PS52015"/>
    </source>
</evidence>
<feature type="signal peptide" evidence="11">
    <location>
        <begin position="1"/>
        <end position="25"/>
    </location>
</feature>
<comment type="subcellular location">
    <subcellularLocation>
        <location evidence="1 10">Cell inner membrane</location>
        <topology evidence="1 10">Single-pass membrane protein</topology>
        <orientation evidence="1 10">Periplasmic side</orientation>
    </subcellularLocation>
</comment>
<dbReference type="Proteomes" id="UP001595478">
    <property type="component" value="Unassembled WGS sequence"/>
</dbReference>
<comment type="caution">
    <text evidence="13">The sequence shown here is derived from an EMBL/GenBank/DDBJ whole genome shotgun (WGS) entry which is preliminary data.</text>
</comment>
<keyword evidence="14" id="KW-1185">Reference proteome</keyword>
<feature type="domain" description="TonB C-terminal" evidence="12">
    <location>
        <begin position="56"/>
        <end position="153"/>
    </location>
</feature>
<dbReference type="Pfam" id="PF03544">
    <property type="entry name" value="TonB_C"/>
    <property type="match status" value="1"/>
</dbReference>
<evidence type="ECO:0000256" key="8">
    <source>
        <dbReference type="ARBA" id="ARBA00022989"/>
    </source>
</evidence>
<dbReference type="Gene3D" id="3.30.1150.10">
    <property type="match status" value="1"/>
</dbReference>
<feature type="chain" id="PRO_5046712611" description="Protein TonB" evidence="11">
    <location>
        <begin position="26"/>
        <end position="377"/>
    </location>
</feature>
<evidence type="ECO:0000256" key="3">
    <source>
        <dbReference type="ARBA" id="ARBA00022448"/>
    </source>
</evidence>
<dbReference type="InterPro" id="IPR003538">
    <property type="entry name" value="TonB"/>
</dbReference>
<dbReference type="EMBL" id="JBHRSW010000004">
    <property type="protein sequence ID" value="MFC3120308.1"/>
    <property type="molecule type" value="Genomic_DNA"/>
</dbReference>
<organism evidence="13 14">
    <name type="scientific">Agaribacter flavus</name>
    <dbReference type="NCBI Taxonomy" id="1902781"/>
    <lineage>
        <taxon>Bacteria</taxon>
        <taxon>Pseudomonadati</taxon>
        <taxon>Pseudomonadota</taxon>
        <taxon>Gammaproteobacteria</taxon>
        <taxon>Alteromonadales</taxon>
        <taxon>Alteromonadaceae</taxon>
        <taxon>Agaribacter</taxon>
    </lineage>
</organism>
<proteinExistence type="inferred from homology"/>
<dbReference type="InterPro" id="IPR051045">
    <property type="entry name" value="TonB-dependent_transducer"/>
</dbReference>
<evidence type="ECO:0000256" key="5">
    <source>
        <dbReference type="ARBA" id="ARBA00022519"/>
    </source>
</evidence>
<protein>
    <recommendedName>
        <fullName evidence="10">Protein TonB</fullName>
    </recommendedName>
</protein>
<dbReference type="PROSITE" id="PS52015">
    <property type="entry name" value="TONB_CTD"/>
    <property type="match status" value="1"/>
</dbReference>
<evidence type="ECO:0000256" key="10">
    <source>
        <dbReference type="RuleBase" id="RU362123"/>
    </source>
</evidence>
<dbReference type="InterPro" id="IPR006260">
    <property type="entry name" value="TonB/TolA_C"/>
</dbReference>
<name>A0ABV7FM22_9ALTE</name>
<dbReference type="PANTHER" id="PTHR33446">
    <property type="entry name" value="PROTEIN TONB-RELATED"/>
    <property type="match status" value="1"/>
</dbReference>
<gene>
    <name evidence="13" type="ORF">ACFOHL_01605</name>
</gene>
<keyword evidence="3 10" id="KW-0813">Transport</keyword>
<keyword evidence="7 10" id="KW-0653">Protein transport</keyword>
<dbReference type="InterPro" id="IPR037682">
    <property type="entry name" value="TonB_C"/>
</dbReference>
<evidence type="ECO:0000256" key="2">
    <source>
        <dbReference type="ARBA" id="ARBA00006555"/>
    </source>
</evidence>
<keyword evidence="9" id="KW-0472">Membrane</keyword>
<evidence type="ECO:0000256" key="4">
    <source>
        <dbReference type="ARBA" id="ARBA00022475"/>
    </source>
</evidence>
<dbReference type="SUPFAM" id="SSF74653">
    <property type="entry name" value="TolA/TonB C-terminal domain"/>
    <property type="match status" value="1"/>
</dbReference>
<comment type="similarity">
    <text evidence="2 10">Belongs to the TonB family.</text>
</comment>
<evidence type="ECO:0000256" key="7">
    <source>
        <dbReference type="ARBA" id="ARBA00022927"/>
    </source>
</evidence>
<keyword evidence="4 10" id="KW-1003">Cell membrane</keyword>
<evidence type="ECO:0000313" key="13">
    <source>
        <dbReference type="EMBL" id="MFC3120308.1"/>
    </source>
</evidence>
<keyword evidence="5 10" id="KW-0997">Cell inner membrane</keyword>